<evidence type="ECO:0000313" key="2">
    <source>
        <dbReference type="EMBL" id="ADQ14639.1"/>
    </source>
</evidence>
<organism evidence="2 3">
    <name type="scientific">Halanaerobium hydrogeniformans</name>
    <name type="common">Halanaerobium sp. (strain sapolanicus)</name>
    <dbReference type="NCBI Taxonomy" id="656519"/>
    <lineage>
        <taxon>Bacteria</taxon>
        <taxon>Bacillati</taxon>
        <taxon>Bacillota</taxon>
        <taxon>Clostridia</taxon>
        <taxon>Halanaerobiales</taxon>
        <taxon>Halanaerobiaceae</taxon>
        <taxon>Halanaerobium</taxon>
    </lineage>
</organism>
<gene>
    <name evidence="2" type="ordered locus">Halsa_1208</name>
</gene>
<feature type="transmembrane region" description="Helical" evidence="1">
    <location>
        <begin position="12"/>
        <end position="32"/>
    </location>
</feature>
<evidence type="ECO:0000256" key="1">
    <source>
        <dbReference type="SAM" id="Phobius"/>
    </source>
</evidence>
<feature type="transmembrane region" description="Helical" evidence="1">
    <location>
        <begin position="52"/>
        <end position="73"/>
    </location>
</feature>
<keyword evidence="1" id="KW-0472">Membrane</keyword>
<protein>
    <submittedName>
        <fullName evidence="2">Uncharacterized protein</fullName>
    </submittedName>
</protein>
<dbReference type="OrthoDB" id="306518at2"/>
<name>E4RK87_HALHG</name>
<evidence type="ECO:0000313" key="3">
    <source>
        <dbReference type="Proteomes" id="UP000007434"/>
    </source>
</evidence>
<reference evidence="2 3" key="2">
    <citation type="journal article" date="2011" name="J. Bacteriol.">
        <title>Complete Genome Sequence of the Haloalkaliphilic, Hydrogen Producing Halanaerobium hydrogenoformans.</title>
        <authorList>
            <person name="Brown S.D."/>
            <person name="Begemann M.B."/>
            <person name="Mormile M.R."/>
            <person name="Wall J.D."/>
            <person name="Han C.S."/>
            <person name="Goodwin L.A."/>
            <person name="Pitluck S."/>
            <person name="Land M.L."/>
            <person name="Hauser L.J."/>
            <person name="Elias D.A."/>
        </authorList>
    </citation>
    <scope>NUCLEOTIDE SEQUENCE [LARGE SCALE GENOMIC DNA]</scope>
    <source>
        <strain evidence="3">sapolanicus</strain>
    </source>
</reference>
<dbReference type="HOGENOM" id="CLU_127690_0_0_9"/>
<proteinExistence type="predicted"/>
<dbReference type="AlphaFoldDB" id="E4RK87"/>
<feature type="transmembrane region" description="Helical" evidence="1">
    <location>
        <begin position="85"/>
        <end position="103"/>
    </location>
</feature>
<dbReference type="STRING" id="656519.Halsa_1208"/>
<dbReference type="Proteomes" id="UP000007434">
    <property type="component" value="Chromosome"/>
</dbReference>
<keyword evidence="3" id="KW-1185">Reference proteome</keyword>
<keyword evidence="1" id="KW-1133">Transmembrane helix</keyword>
<dbReference type="RefSeq" id="WP_013405721.1">
    <property type="nucleotide sequence ID" value="NC_014654.1"/>
</dbReference>
<keyword evidence="1" id="KW-0812">Transmembrane</keyword>
<sequence length="152" mass="17771">MGKKFYYFLARFTIVHLITYVFIGVLFMNIQNYPNIFIGVEQFESLRVSNSLIIRTAPLWQVLRGLFLATILYPFYEIIIKSKYAILKLFFLILGLSLIGGLFPAPGTIEGFIYRSLTLTEHLNSLAKAAVQIYVFSWFFIKWENRTNRDYS</sequence>
<dbReference type="KEGG" id="has:Halsa_1208"/>
<reference evidence="2 3" key="1">
    <citation type="submission" date="2010-11" db="EMBL/GenBank/DDBJ databases">
        <title>Complete sequence of Halanaerobium sp. sapolanicus.</title>
        <authorList>
            <consortium name="US DOE Joint Genome Institute"/>
            <person name="Lucas S."/>
            <person name="Copeland A."/>
            <person name="Lapidus A."/>
            <person name="Cheng J.-F."/>
            <person name="Bruce D."/>
            <person name="Goodwin L."/>
            <person name="Pitluck S."/>
            <person name="Davenport K."/>
            <person name="Detter J.C."/>
            <person name="Han C."/>
            <person name="Tapia R."/>
            <person name="Land M."/>
            <person name="Hauser L."/>
            <person name="Jeffries C."/>
            <person name="Kyrpides N."/>
            <person name="Ivanova N."/>
            <person name="Mikhailova N."/>
            <person name="Begemann M.B."/>
            <person name="Mormile M.R."/>
            <person name="Wall J.D."/>
            <person name="Elias D.A."/>
            <person name="Woyke T."/>
        </authorList>
    </citation>
    <scope>NUCLEOTIDE SEQUENCE [LARGE SCALE GENOMIC DNA]</scope>
    <source>
        <strain evidence="3">sapolanicus</strain>
    </source>
</reference>
<accession>E4RK87</accession>
<dbReference type="EMBL" id="CP002304">
    <property type="protein sequence ID" value="ADQ14639.1"/>
    <property type="molecule type" value="Genomic_DNA"/>
</dbReference>
<feature type="transmembrane region" description="Helical" evidence="1">
    <location>
        <begin position="123"/>
        <end position="141"/>
    </location>
</feature>
<dbReference type="eggNOG" id="ENOG5033397">
    <property type="taxonomic scope" value="Bacteria"/>
</dbReference>